<accession>A0A3G2I0M0</accession>
<evidence type="ECO:0000313" key="2">
    <source>
        <dbReference type="EMBL" id="AYN22819.1"/>
    </source>
</evidence>
<evidence type="ECO:0000256" key="1">
    <source>
        <dbReference type="SAM" id="MobiDB-lite"/>
    </source>
</evidence>
<dbReference type="AlphaFoldDB" id="A0A3G2I0M0"/>
<organism evidence="2 3">
    <name type="scientific">Alcaligenes aquatilis</name>
    <dbReference type="NCBI Taxonomy" id="323284"/>
    <lineage>
        <taxon>Bacteria</taxon>
        <taxon>Pseudomonadati</taxon>
        <taxon>Pseudomonadota</taxon>
        <taxon>Betaproteobacteria</taxon>
        <taxon>Burkholderiales</taxon>
        <taxon>Alcaligenaceae</taxon>
        <taxon>Alcaligenes</taxon>
    </lineage>
</organism>
<feature type="compositionally biased region" description="Basic and acidic residues" evidence="1">
    <location>
        <begin position="145"/>
        <end position="158"/>
    </location>
</feature>
<dbReference type="Proteomes" id="UP000268070">
    <property type="component" value="Chromosome"/>
</dbReference>
<name>A0A3G2I0M0_9BURK</name>
<dbReference type="EMBL" id="CP032153">
    <property type="protein sequence ID" value="AYN22819.1"/>
    <property type="molecule type" value="Genomic_DNA"/>
</dbReference>
<sequence>MMPADDEARPPIAQNLAVQEVIDRFTVVLMMATASNERGDATADALHDLRAEVWRSLLGWRPGDEYEPIEYEGGEIIDMNRAVTYYGMTFSAELTVGHSNGLPADTLPQTWQEYELAQLPPLRRLNISVDVIDPIADPNLQKPGPDGRTEFKLQEDVS</sequence>
<evidence type="ECO:0000313" key="3">
    <source>
        <dbReference type="Proteomes" id="UP000268070"/>
    </source>
</evidence>
<feature type="region of interest" description="Disordered" evidence="1">
    <location>
        <begin position="136"/>
        <end position="158"/>
    </location>
</feature>
<gene>
    <name evidence="2" type="ORF">D3M96_14260</name>
</gene>
<dbReference type="KEGG" id="aaqu:D3M96_14260"/>
<dbReference type="OrthoDB" id="4014363at2"/>
<protein>
    <submittedName>
        <fullName evidence="2">Uncharacterized protein</fullName>
    </submittedName>
</protein>
<dbReference type="Pfam" id="PF23840">
    <property type="entry name" value="Phage_tail_terminator"/>
    <property type="match status" value="1"/>
</dbReference>
<dbReference type="InterPro" id="IPR056912">
    <property type="entry name" value="Phage_JBD30_tail_term-like"/>
</dbReference>
<proteinExistence type="predicted"/>
<reference evidence="2 3" key="1">
    <citation type="submission" date="2018-09" db="EMBL/GenBank/DDBJ databases">
        <title>Complete genome sequence of the hydrocarbonoclastic bacterium Alcaligenes aquatilis QD168, isolated from a crude-oil polluted marine sediment of Central Chile.</title>
        <authorList>
            <person name="Duran R.E."/>
            <person name="Barra B."/>
            <person name="Salva-Serra F."/>
            <person name="Mendez V."/>
            <person name="Moore E.R.B."/>
            <person name="Seeger M."/>
        </authorList>
    </citation>
    <scope>NUCLEOTIDE SEQUENCE [LARGE SCALE GENOMIC DNA]</scope>
    <source>
        <strain evidence="2 3">QD168</strain>
    </source>
</reference>